<comment type="subcellular location">
    <subcellularLocation>
        <location evidence="1">Periplasm</location>
    </subcellularLocation>
</comment>
<accession>A0ABW4S7W8</accession>
<dbReference type="NCBIfam" id="NF037995">
    <property type="entry name" value="TRAP_S1"/>
    <property type="match status" value="1"/>
</dbReference>
<name>A0ABW4S7W8_9RHOB</name>
<evidence type="ECO:0000256" key="4">
    <source>
        <dbReference type="SAM" id="SignalP"/>
    </source>
</evidence>
<keyword evidence="3" id="KW-0574">Periplasm</keyword>
<dbReference type="InterPro" id="IPR018389">
    <property type="entry name" value="DctP_fam"/>
</dbReference>
<evidence type="ECO:0000256" key="1">
    <source>
        <dbReference type="ARBA" id="ARBA00004418"/>
    </source>
</evidence>
<dbReference type="Pfam" id="PF03480">
    <property type="entry name" value="DctP"/>
    <property type="match status" value="1"/>
</dbReference>
<dbReference type="RefSeq" id="WP_390263525.1">
    <property type="nucleotide sequence ID" value="NZ_JBHUGH010000012.1"/>
</dbReference>
<reference evidence="6" key="1">
    <citation type="journal article" date="2019" name="Int. J. Syst. Evol. Microbiol.">
        <title>The Global Catalogue of Microorganisms (GCM) 10K type strain sequencing project: providing services to taxonomists for standard genome sequencing and annotation.</title>
        <authorList>
            <consortium name="The Broad Institute Genomics Platform"/>
            <consortium name="The Broad Institute Genome Sequencing Center for Infectious Disease"/>
            <person name="Wu L."/>
            <person name="Ma J."/>
        </authorList>
    </citation>
    <scope>NUCLEOTIDE SEQUENCE [LARGE SCALE GENOMIC DNA]</scope>
    <source>
        <strain evidence="6">CGMCC 4.7242</strain>
    </source>
</reference>
<feature type="chain" id="PRO_5046204649" evidence="4">
    <location>
        <begin position="26"/>
        <end position="342"/>
    </location>
</feature>
<proteinExistence type="predicted"/>
<feature type="signal peptide" evidence="4">
    <location>
        <begin position="1"/>
        <end position="25"/>
    </location>
</feature>
<protein>
    <submittedName>
        <fullName evidence="5">TRAP transporter substrate-binding protein</fullName>
    </submittedName>
</protein>
<dbReference type="CDD" id="cd13665">
    <property type="entry name" value="PBP2_TRAP_Dctp3_4"/>
    <property type="match status" value="1"/>
</dbReference>
<dbReference type="EMBL" id="JBHUGH010000012">
    <property type="protein sequence ID" value="MFD1913528.1"/>
    <property type="molecule type" value="Genomic_DNA"/>
</dbReference>
<evidence type="ECO:0000256" key="3">
    <source>
        <dbReference type="ARBA" id="ARBA00022764"/>
    </source>
</evidence>
<evidence type="ECO:0000313" key="6">
    <source>
        <dbReference type="Proteomes" id="UP001597353"/>
    </source>
</evidence>
<dbReference type="PANTHER" id="PTHR33376">
    <property type="match status" value="1"/>
</dbReference>
<dbReference type="Gene3D" id="3.40.190.170">
    <property type="entry name" value="Bacterial extracellular solute-binding protein, family 7"/>
    <property type="match status" value="1"/>
</dbReference>
<organism evidence="5 6">
    <name type="scientific">Halodurantibacterium flavum</name>
    <dbReference type="NCBI Taxonomy" id="1382802"/>
    <lineage>
        <taxon>Bacteria</taxon>
        <taxon>Pseudomonadati</taxon>
        <taxon>Pseudomonadota</taxon>
        <taxon>Alphaproteobacteria</taxon>
        <taxon>Rhodobacterales</taxon>
        <taxon>Paracoccaceae</taxon>
        <taxon>Halodurantibacterium</taxon>
    </lineage>
</organism>
<evidence type="ECO:0000256" key="2">
    <source>
        <dbReference type="ARBA" id="ARBA00022729"/>
    </source>
</evidence>
<dbReference type="PANTHER" id="PTHR33376:SF15">
    <property type="entry name" value="BLL6794 PROTEIN"/>
    <property type="match status" value="1"/>
</dbReference>
<keyword evidence="2 4" id="KW-0732">Signal</keyword>
<dbReference type="InterPro" id="IPR038404">
    <property type="entry name" value="TRAP_DctP_sf"/>
</dbReference>
<keyword evidence="6" id="KW-1185">Reference proteome</keyword>
<evidence type="ECO:0000313" key="5">
    <source>
        <dbReference type="EMBL" id="MFD1913528.1"/>
    </source>
</evidence>
<comment type="caution">
    <text evidence="5">The sequence shown here is derived from an EMBL/GenBank/DDBJ whole genome shotgun (WGS) entry which is preliminary data.</text>
</comment>
<sequence>MMRKAFLAATSAAMLGTLPMGAALAQDNPVDLRLGVWVGATHPLMEGAAEWIASINEASGGSITITVYPSQQLGAAADHYDLARDGIADISFVNPGYNAGRFPIISYGELPFRFNEAAAGSRALDQWYRDYAETEMSDVQFCMAFMHSPGTIHTTRPVTTPADLSGLSVRPANGTLGQYLSGLGATTIQASAAEMRDLLSRGTADGTASPYSSLATWGIADVATHHLDMPMYTANFVFVISPVAWSRLSEAQQAVMNDHCSTEWAGRIVEVWAEEDTVERAVLEEDAAHVFTAPNDAQREEWLAAAEPMIARWRELATAAGIDAEAAEAGIQAAIAEHDAGL</sequence>
<gene>
    <name evidence="5" type="ORF">ACFSGJ_15045</name>
</gene>
<dbReference type="Proteomes" id="UP001597353">
    <property type="component" value="Unassembled WGS sequence"/>
</dbReference>